<organism evidence="1">
    <name type="scientific">Myoviridae sp. ctBtV12</name>
    <dbReference type="NCBI Taxonomy" id="2825049"/>
    <lineage>
        <taxon>Viruses</taxon>
        <taxon>Duplodnaviria</taxon>
        <taxon>Heunggongvirae</taxon>
        <taxon>Uroviricota</taxon>
        <taxon>Caudoviricetes</taxon>
    </lineage>
</organism>
<evidence type="ECO:0008006" key="2">
    <source>
        <dbReference type="Google" id="ProtNLM"/>
    </source>
</evidence>
<dbReference type="EMBL" id="BK015999">
    <property type="protein sequence ID" value="DAF88944.1"/>
    <property type="molecule type" value="Genomic_DNA"/>
</dbReference>
<reference evidence="1" key="1">
    <citation type="journal article" date="2021" name="Proc. Natl. Acad. Sci. U.S.A.">
        <title>A Catalog of Tens of Thousands of Viruses from Human Metagenomes Reveals Hidden Associations with Chronic Diseases.</title>
        <authorList>
            <person name="Tisza M.J."/>
            <person name="Buck C.B."/>
        </authorList>
    </citation>
    <scope>NUCLEOTIDE SEQUENCE</scope>
    <source>
        <strain evidence="1">CtBtV12</strain>
    </source>
</reference>
<protein>
    <recommendedName>
        <fullName evidence="2">Head-tail adaptor protein</fullName>
    </recommendedName>
</protein>
<accession>A0A8S5U3A7</accession>
<proteinExistence type="predicted"/>
<sequence>MAPKGEKPIWTETLRFRSWYAELSFETSPVWQTERRLAQKADARIRIAQCREIRQGDTVHLGGRVYTIARAYHGTDEESGEDITDLTLEEVTAA</sequence>
<evidence type="ECO:0000313" key="1">
    <source>
        <dbReference type="EMBL" id="DAF88944.1"/>
    </source>
</evidence>
<name>A0A8S5U3A7_9CAUD</name>